<dbReference type="PANTHER" id="PTHR23150:SF36">
    <property type="entry name" value="HERCYNINE OXYGENASE"/>
    <property type="match status" value="1"/>
</dbReference>
<reference evidence="6" key="1">
    <citation type="submission" date="2020-10" db="EMBL/GenBank/DDBJ databases">
        <authorList>
            <person name="Castelo-Branco R."/>
            <person name="Eusebio N."/>
            <person name="Adriana R."/>
            <person name="Vieira A."/>
            <person name="Brugerolle De Fraissinette N."/>
            <person name="Rezende De Castro R."/>
            <person name="Schneider M.P."/>
            <person name="Vasconcelos V."/>
            <person name="Leao P.N."/>
        </authorList>
    </citation>
    <scope>NUCLEOTIDE SEQUENCE</scope>
    <source>
        <strain evidence="6">LEGE 07310</strain>
    </source>
</reference>
<protein>
    <submittedName>
        <fullName evidence="6">Ergothioneine biosynthesis protein EgtB</fullName>
    </submittedName>
</protein>
<dbReference type="Proteomes" id="UP000636505">
    <property type="component" value="Unassembled WGS sequence"/>
</dbReference>
<dbReference type="AlphaFoldDB" id="A0A8J7AJD3"/>
<dbReference type="SUPFAM" id="SSF109854">
    <property type="entry name" value="DinB/YfiT-like putative metalloenzymes"/>
    <property type="match status" value="1"/>
</dbReference>
<comment type="pathway">
    <text evidence="3">Amino-acid biosynthesis; ergothioneine biosynthesis.</text>
</comment>
<dbReference type="InterPro" id="IPR005532">
    <property type="entry name" value="SUMF_dom"/>
</dbReference>
<dbReference type="InterPro" id="IPR016187">
    <property type="entry name" value="CTDL_fold"/>
</dbReference>
<dbReference type="Pfam" id="PF03781">
    <property type="entry name" value="FGE-sulfatase"/>
    <property type="match status" value="2"/>
</dbReference>
<dbReference type="InterPro" id="IPR024775">
    <property type="entry name" value="DinB-like"/>
</dbReference>
<evidence type="ECO:0000259" key="4">
    <source>
        <dbReference type="Pfam" id="PF03781"/>
    </source>
</evidence>
<evidence type="ECO:0000313" key="6">
    <source>
        <dbReference type="EMBL" id="MBE9078673.1"/>
    </source>
</evidence>
<accession>A0A8J7AJD3</accession>
<dbReference type="InterPro" id="IPR017806">
    <property type="entry name" value="EgtB"/>
</dbReference>
<feature type="domain" description="DinB-like" evidence="5">
    <location>
        <begin position="18"/>
        <end position="147"/>
    </location>
</feature>
<feature type="domain" description="Sulfatase-modifying factor enzyme-like" evidence="4">
    <location>
        <begin position="343"/>
        <end position="418"/>
    </location>
</feature>
<evidence type="ECO:0000256" key="1">
    <source>
        <dbReference type="ARBA" id="ARBA00023002"/>
    </source>
</evidence>
<evidence type="ECO:0000259" key="5">
    <source>
        <dbReference type="Pfam" id="PF12867"/>
    </source>
</evidence>
<dbReference type="SUPFAM" id="SSF56436">
    <property type="entry name" value="C-type lectin-like"/>
    <property type="match status" value="1"/>
</dbReference>
<dbReference type="RefSeq" id="WP_193908759.1">
    <property type="nucleotide sequence ID" value="NZ_JADEXG010000037.1"/>
</dbReference>
<dbReference type="InterPro" id="IPR042095">
    <property type="entry name" value="SUMF_sf"/>
</dbReference>
<dbReference type="InterPro" id="IPR034660">
    <property type="entry name" value="DinB/YfiT-like"/>
</dbReference>
<keyword evidence="1" id="KW-0560">Oxidoreductase</keyword>
<dbReference type="GO" id="GO:0052699">
    <property type="term" value="P:ergothioneine biosynthetic process"/>
    <property type="evidence" value="ECO:0007669"/>
    <property type="project" value="InterPro"/>
</dbReference>
<evidence type="ECO:0000256" key="2">
    <source>
        <dbReference type="ARBA" id="ARBA00023004"/>
    </source>
</evidence>
<dbReference type="InterPro" id="IPR051043">
    <property type="entry name" value="Sulfatase_Mod_Factor_Kinase"/>
</dbReference>
<dbReference type="NCBIfam" id="TIGR03440">
    <property type="entry name" value="egtB_TIGR03440"/>
    <property type="match status" value="1"/>
</dbReference>
<sequence>MQLSQVTAPERAPLSERYQQVRQLSAAICQPLTAEDSVIQSMPDVSPPKWHLAHTTWFFETFLLKPYLKGYEVFHPKFNYLFNSYYESVGDRQPRPQRGLLSRPTLEEVYAYRAYVDQAMQRLMSESAEVDESLLQLGLHHEQQHQELLLTDIKHILATNPLRPAYRTDLPQPPNEAAQSREQWLDYPGGLYTLGHTASEFAFDNEGPSHPVYLQDYWLAARLVTNGEYLEFIEAGGYQTPDYWLAEGWATVQAEGWQAPLYWEKADGWAVMTLGGLRSLPLHEPVCHVSFFEADAFARWADKRLPTEAEWEVAAASVPRQGNLLEQGYLQPIAARGMTRPDQLYGDVWEWTQSAYLPYPGFKPVHGAIGEYNGKFMNGQRVLKGGSCATPPGHIRPTYRNFFPPQARWQFSGIRLAR</sequence>
<keyword evidence="2" id="KW-0408">Iron</keyword>
<evidence type="ECO:0000256" key="3">
    <source>
        <dbReference type="ARBA" id="ARBA00037882"/>
    </source>
</evidence>
<proteinExistence type="predicted"/>
<comment type="caution">
    <text evidence="6">The sequence shown here is derived from an EMBL/GenBank/DDBJ whole genome shotgun (WGS) entry which is preliminary data.</text>
</comment>
<feature type="domain" description="Sulfatase-modifying factor enzyme-like" evidence="4">
    <location>
        <begin position="182"/>
        <end position="317"/>
    </location>
</feature>
<keyword evidence="7" id="KW-1185">Reference proteome</keyword>
<gene>
    <name evidence="6" type="ORF">IQ241_15455</name>
</gene>
<dbReference type="Gene3D" id="3.90.1580.10">
    <property type="entry name" value="paralog of FGE (formylglycine-generating enzyme)"/>
    <property type="match status" value="2"/>
</dbReference>
<dbReference type="PANTHER" id="PTHR23150">
    <property type="entry name" value="SULFATASE MODIFYING FACTOR 1, 2"/>
    <property type="match status" value="1"/>
</dbReference>
<dbReference type="EMBL" id="JADEXG010000037">
    <property type="protein sequence ID" value="MBE9078673.1"/>
    <property type="molecule type" value="Genomic_DNA"/>
</dbReference>
<evidence type="ECO:0000313" key="7">
    <source>
        <dbReference type="Proteomes" id="UP000636505"/>
    </source>
</evidence>
<dbReference type="Pfam" id="PF12867">
    <property type="entry name" value="DinB_2"/>
    <property type="match status" value="1"/>
</dbReference>
<organism evidence="6 7">
    <name type="scientific">Vasconcelosia minhoensis LEGE 07310</name>
    <dbReference type="NCBI Taxonomy" id="915328"/>
    <lineage>
        <taxon>Bacteria</taxon>
        <taxon>Bacillati</taxon>
        <taxon>Cyanobacteriota</taxon>
        <taxon>Cyanophyceae</taxon>
        <taxon>Nodosilineales</taxon>
        <taxon>Cymatolegaceae</taxon>
        <taxon>Vasconcelosia</taxon>
        <taxon>Vasconcelosia minhoensis</taxon>
    </lineage>
</organism>
<name>A0A8J7AJD3_9CYAN</name>